<sequence>MHNHPYHMVSISPWPLMSSVSLMIFLSGSIKYLHESNNNLLIMGIMSLIICMTQWWRDVIRESTFQGMHNSFVMKLMQMGMIMFIISEIFFFISMFWAFFHFSLSPSIEIGSKWPPLMIKMFNPLMTPLLNTIVLLSSGLTITWTHYSLIEGNKNNTLKGIFSTIIFSIYFTSLQFQEYSEAPFSLADSSYGSIFFLLTGFHGIHVIIGTLFIIISMYRIYYNHYSTFHHFGFEASAWYWHFVDVIWLFVYLIIYWWIY</sequence>
<reference evidence="11" key="1">
    <citation type="journal article" date="2014" name="Nucleic Acids Res.">
        <title>Multiplex sequencing of pooled mitochondrial genomes-a crucial step toward biodiversity analysis using mito-metagenomics.</title>
        <authorList>
            <person name="Tang M."/>
            <person name="Tan M."/>
            <person name="Meng G."/>
            <person name="Yang S."/>
            <person name="Su X."/>
            <person name="Liu S."/>
            <person name="Song W."/>
            <person name="Li Y."/>
            <person name="Wu Q."/>
            <person name="Zhang A."/>
            <person name="Zhou X."/>
        </authorList>
    </citation>
    <scope>NUCLEOTIDE SEQUENCE</scope>
    <source>
        <strain evidence="11">CL118</strain>
    </source>
</reference>
<dbReference type="InterPro" id="IPR035973">
    <property type="entry name" value="Cyt_c_oxidase_su3-like_sf"/>
</dbReference>
<keyword evidence="6 9" id="KW-1133">Transmembrane helix</keyword>
<dbReference type="AlphaFoldDB" id="A0A0A0RVQ5"/>
<feature type="transmembrane region" description="Helical" evidence="9">
    <location>
        <begin position="121"/>
        <end position="144"/>
    </location>
</feature>
<dbReference type="PANTHER" id="PTHR11403">
    <property type="entry name" value="CYTOCHROME C OXIDASE SUBUNIT III"/>
    <property type="match status" value="1"/>
</dbReference>
<dbReference type="Gene3D" id="1.20.120.80">
    <property type="entry name" value="Cytochrome c oxidase, subunit III, four-helix bundle"/>
    <property type="match status" value="1"/>
</dbReference>
<evidence type="ECO:0000313" key="11">
    <source>
        <dbReference type="EMBL" id="AIW06390.1"/>
    </source>
</evidence>
<evidence type="ECO:0000256" key="2">
    <source>
        <dbReference type="ARBA" id="ARBA00010581"/>
    </source>
</evidence>
<feature type="transmembrane region" description="Helical" evidence="9">
    <location>
        <begin position="194"/>
        <end position="218"/>
    </location>
</feature>
<dbReference type="Pfam" id="PF00510">
    <property type="entry name" value="COX3"/>
    <property type="match status" value="1"/>
</dbReference>
<feature type="transmembrane region" description="Helical" evidence="9">
    <location>
        <begin position="38"/>
        <end position="56"/>
    </location>
</feature>
<keyword evidence="8 11" id="KW-0496">Mitochondrion</keyword>
<comment type="subcellular location">
    <subcellularLocation>
        <location evidence="1">Membrane</location>
        <topology evidence="1">Multi-pass membrane protein</topology>
    </subcellularLocation>
</comment>
<evidence type="ECO:0000256" key="1">
    <source>
        <dbReference type="ARBA" id="ARBA00004141"/>
    </source>
</evidence>
<comment type="function">
    <text evidence="8">Component of the cytochrome c oxidase, the last enzyme in the mitochondrial electron transport chain which drives oxidative phosphorylation. The respiratory chain contains 3 multisubunit complexes succinate dehydrogenase (complex II, CII), ubiquinol-cytochrome c oxidoreductase (cytochrome b-c1 complex, complex III, CIII) and cytochrome c oxidase (complex IV, CIV), that cooperate to transfer electrons derived from NADH and succinate to molecular oxygen, creating an electrochemical gradient over the inner membrane that drives transmembrane transport and the ATP synthase. Cytochrome c oxidase is the component of the respiratory chain that catalyzes the reduction of oxygen to water. Electrons originating from reduced cytochrome c in the intermembrane space (IMS) are transferred via the dinuclear copper A center (CU(A)) of subunit 2 and heme A of subunit 1 to the active site in subunit 1, a binuclear center (BNC) formed by heme A3 and copper B (CU(B)). The BNC reduces molecular oxygen to 2 water molecules using 4 electrons from cytochrome c in the IMS and 4 protons from the mitochondrial matrix.</text>
</comment>
<geneLocation type="mitochondrion" evidence="11"/>
<organism evidence="11">
    <name type="scientific">Ichneumonidae sp. MT-2014</name>
    <dbReference type="NCBI Taxonomy" id="1560014"/>
    <lineage>
        <taxon>Eukaryota</taxon>
        <taxon>Metazoa</taxon>
        <taxon>Ecdysozoa</taxon>
        <taxon>Arthropoda</taxon>
        <taxon>Hexapoda</taxon>
        <taxon>Insecta</taxon>
        <taxon>Pterygota</taxon>
        <taxon>Neoptera</taxon>
        <taxon>Endopterygota</taxon>
        <taxon>Hymenoptera</taxon>
        <taxon>Apocrita</taxon>
        <taxon>Ichneumonoidea</taxon>
        <taxon>Ichneumonidae</taxon>
    </lineage>
</organism>
<evidence type="ECO:0000256" key="9">
    <source>
        <dbReference type="SAM" id="Phobius"/>
    </source>
</evidence>
<keyword evidence="7 9" id="KW-0472">Membrane</keyword>
<evidence type="ECO:0000256" key="5">
    <source>
        <dbReference type="ARBA" id="ARBA00022967"/>
    </source>
</evidence>
<accession>A0A0A0RVQ5</accession>
<proteinExistence type="inferred from homology"/>
<evidence type="ECO:0000256" key="6">
    <source>
        <dbReference type="ARBA" id="ARBA00022989"/>
    </source>
</evidence>
<name>A0A0A0RVQ5_9HYME</name>
<dbReference type="PANTHER" id="PTHR11403:SF7">
    <property type="entry name" value="CYTOCHROME C OXIDASE SUBUNIT 3"/>
    <property type="match status" value="1"/>
</dbReference>
<dbReference type="Gene3D" id="1.10.287.70">
    <property type="match status" value="1"/>
</dbReference>
<dbReference type="InterPro" id="IPR024791">
    <property type="entry name" value="Cyt_c/ubiquinol_Oxase_su3"/>
</dbReference>
<keyword evidence="5" id="KW-1278">Translocase</keyword>
<evidence type="ECO:0000256" key="8">
    <source>
        <dbReference type="RuleBase" id="RU003375"/>
    </source>
</evidence>
<feature type="domain" description="Heme-copper oxidase subunit III family profile" evidence="10">
    <location>
        <begin position="2"/>
        <end position="259"/>
    </location>
</feature>
<gene>
    <name evidence="11" type="primary">COX3</name>
</gene>
<feature type="transmembrane region" description="Helical" evidence="9">
    <location>
        <begin position="238"/>
        <end position="258"/>
    </location>
</feature>
<dbReference type="InterPro" id="IPR033945">
    <property type="entry name" value="Cyt_c_oxase_su3_dom"/>
</dbReference>
<evidence type="ECO:0000259" key="10">
    <source>
        <dbReference type="PROSITE" id="PS50253"/>
    </source>
</evidence>
<evidence type="ECO:0000256" key="7">
    <source>
        <dbReference type="ARBA" id="ARBA00023136"/>
    </source>
</evidence>
<feature type="transmembrane region" description="Helical" evidence="9">
    <location>
        <begin position="156"/>
        <end position="173"/>
    </location>
</feature>
<dbReference type="EMBL" id="KM244711">
    <property type="protein sequence ID" value="AIW06390.1"/>
    <property type="molecule type" value="Genomic_DNA"/>
</dbReference>
<feature type="transmembrane region" description="Helical" evidence="9">
    <location>
        <begin position="76"/>
        <end position="100"/>
    </location>
</feature>
<keyword evidence="4 8" id="KW-0812">Transmembrane</keyword>
<evidence type="ECO:0000256" key="3">
    <source>
        <dbReference type="ARBA" id="ARBA00015944"/>
    </source>
</evidence>
<dbReference type="GO" id="GO:0005739">
    <property type="term" value="C:mitochondrion"/>
    <property type="evidence" value="ECO:0007669"/>
    <property type="project" value="TreeGrafter"/>
</dbReference>
<dbReference type="InterPro" id="IPR000298">
    <property type="entry name" value="Cyt_c_oxidase-like_su3"/>
</dbReference>
<dbReference type="CDD" id="cd01665">
    <property type="entry name" value="Cyt_c_Oxidase_III"/>
    <property type="match status" value="1"/>
</dbReference>
<comment type="similarity">
    <text evidence="2 8">Belongs to the cytochrome c oxidase subunit 3 family.</text>
</comment>
<dbReference type="InterPro" id="IPR013833">
    <property type="entry name" value="Cyt_c_oxidase_su3_a-hlx"/>
</dbReference>
<dbReference type="GO" id="GO:0004129">
    <property type="term" value="F:cytochrome-c oxidase activity"/>
    <property type="evidence" value="ECO:0007669"/>
    <property type="project" value="InterPro"/>
</dbReference>
<dbReference type="GO" id="GO:0016020">
    <property type="term" value="C:membrane"/>
    <property type="evidence" value="ECO:0007669"/>
    <property type="project" value="UniProtKB-SubCell"/>
</dbReference>
<evidence type="ECO:0000256" key="4">
    <source>
        <dbReference type="ARBA" id="ARBA00022692"/>
    </source>
</evidence>
<protein>
    <recommendedName>
        <fullName evidence="3 8">Cytochrome c oxidase subunit 3</fullName>
    </recommendedName>
</protein>
<dbReference type="GO" id="GO:0006123">
    <property type="term" value="P:mitochondrial electron transport, cytochrome c to oxygen"/>
    <property type="evidence" value="ECO:0007669"/>
    <property type="project" value="TreeGrafter"/>
</dbReference>
<dbReference type="PROSITE" id="PS50253">
    <property type="entry name" value="COX3"/>
    <property type="match status" value="1"/>
</dbReference>
<feature type="transmembrane region" description="Helical" evidence="9">
    <location>
        <begin position="6"/>
        <end position="26"/>
    </location>
</feature>
<dbReference type="SUPFAM" id="SSF81452">
    <property type="entry name" value="Cytochrome c oxidase subunit III-like"/>
    <property type="match status" value="1"/>
</dbReference>